<sequence length="235" mass="27892">MVTERREEIPLPKLFEAILPYQASVYVTVLNIIQCIAFGFLVIEVKDIVNKNEFGLISILRGVNTFVIILFVWYRYVAEFQYLWPMSFMDTIIPFLIGVVECMIIFSVNPNSVSMKYFVGYIMFLQFIAIWAYYYASKKRGREFTKRLYEAFYRHPQFAFHLVNFLKKYDRNHARNMSIALVFSSIFFIIAFFWPNAIWETIFSCTCIVTLLNRAFRHSFDAYVKKDSHLGPYFS</sequence>
<feature type="transmembrane region" description="Helical" evidence="1">
    <location>
        <begin position="177"/>
        <end position="195"/>
    </location>
</feature>
<dbReference type="AlphaFoldDB" id="A0A1G2HWE6"/>
<comment type="caution">
    <text evidence="2">The sequence shown here is derived from an EMBL/GenBank/DDBJ whole genome shotgun (WGS) entry which is preliminary data.</text>
</comment>
<feature type="transmembrane region" description="Helical" evidence="1">
    <location>
        <begin position="21"/>
        <end position="43"/>
    </location>
</feature>
<evidence type="ECO:0000313" key="3">
    <source>
        <dbReference type="Proteomes" id="UP000178380"/>
    </source>
</evidence>
<protein>
    <submittedName>
        <fullName evidence="2">Uncharacterized protein</fullName>
    </submittedName>
</protein>
<dbReference type="EMBL" id="MHOR01000023">
    <property type="protein sequence ID" value="OGZ66842.1"/>
    <property type="molecule type" value="Genomic_DNA"/>
</dbReference>
<accession>A0A1G2HWE6</accession>
<dbReference type="STRING" id="1802205.A3C58_01190"/>
<keyword evidence="1" id="KW-0472">Membrane</keyword>
<gene>
    <name evidence="2" type="ORF">A3C58_01190</name>
</gene>
<keyword evidence="1" id="KW-0812">Transmembrane</keyword>
<evidence type="ECO:0000313" key="2">
    <source>
        <dbReference type="EMBL" id="OGZ66842.1"/>
    </source>
</evidence>
<feature type="transmembrane region" description="Helical" evidence="1">
    <location>
        <begin position="88"/>
        <end position="106"/>
    </location>
</feature>
<name>A0A1G2HWE6_9BACT</name>
<organism evidence="2 3">
    <name type="scientific">Candidatus Staskawiczbacteria bacterium RIFCSPHIGHO2_02_FULL_34_10</name>
    <dbReference type="NCBI Taxonomy" id="1802205"/>
    <lineage>
        <taxon>Bacteria</taxon>
        <taxon>Candidatus Staskawicziibacteriota</taxon>
    </lineage>
</organism>
<reference evidence="2 3" key="1">
    <citation type="journal article" date="2016" name="Nat. Commun.">
        <title>Thousands of microbial genomes shed light on interconnected biogeochemical processes in an aquifer system.</title>
        <authorList>
            <person name="Anantharaman K."/>
            <person name="Brown C.T."/>
            <person name="Hug L.A."/>
            <person name="Sharon I."/>
            <person name="Castelle C.J."/>
            <person name="Probst A.J."/>
            <person name="Thomas B.C."/>
            <person name="Singh A."/>
            <person name="Wilkins M.J."/>
            <person name="Karaoz U."/>
            <person name="Brodie E.L."/>
            <person name="Williams K.H."/>
            <person name="Hubbard S.S."/>
            <person name="Banfield J.F."/>
        </authorList>
    </citation>
    <scope>NUCLEOTIDE SEQUENCE [LARGE SCALE GENOMIC DNA]</scope>
</reference>
<proteinExistence type="predicted"/>
<evidence type="ECO:0000256" key="1">
    <source>
        <dbReference type="SAM" id="Phobius"/>
    </source>
</evidence>
<dbReference type="Proteomes" id="UP000178380">
    <property type="component" value="Unassembled WGS sequence"/>
</dbReference>
<feature type="transmembrane region" description="Helical" evidence="1">
    <location>
        <begin position="55"/>
        <end position="76"/>
    </location>
</feature>
<feature type="transmembrane region" description="Helical" evidence="1">
    <location>
        <begin position="118"/>
        <end position="136"/>
    </location>
</feature>
<keyword evidence="1" id="KW-1133">Transmembrane helix</keyword>